<feature type="transmembrane region" description="Helical" evidence="2">
    <location>
        <begin position="317"/>
        <end position="335"/>
    </location>
</feature>
<comment type="caution">
    <text evidence="4">The sequence shown here is derived from an EMBL/GenBank/DDBJ whole genome shotgun (WGS) entry which is preliminary data.</text>
</comment>
<accession>A0A1E5T6H2</accession>
<gene>
    <name evidence="4" type="ORF">BFP71_04700</name>
</gene>
<dbReference type="PANTHER" id="PTHR34978:SF3">
    <property type="entry name" value="SLR0241 PROTEIN"/>
    <property type="match status" value="1"/>
</dbReference>
<feature type="transmembrane region" description="Helical" evidence="2">
    <location>
        <begin position="187"/>
        <end position="206"/>
    </location>
</feature>
<evidence type="ECO:0000256" key="2">
    <source>
        <dbReference type="SAM" id="Phobius"/>
    </source>
</evidence>
<dbReference type="Proteomes" id="UP000095552">
    <property type="component" value="Unassembled WGS sequence"/>
</dbReference>
<sequence length="813" mass="92708">MEINSNILEALGLTLLDSLWQGVIILAIAFLGLAILRKVEAKWRHNLLLVCILMLPMGGTLSFVKHYQSIEVQTEFSERQFVTNSIDATQSQEQEVRERSIVVVPPIIQSTWIADKAHWVAKIWLVGLILFSIRGIGGLFYLNRIKRKAIEIQDSKLNILLNKLKKEFSIRSEVLLRESSMVLSPMVSGYFKPMIIFPIGLIQGLTSDEVEVILAHELAHLKRNDFIVSLIITALRSIYFYHPAYWWLQSQLDNEREYASDEMVMSKQSNGLLLVKALAKTQEYTMTTPAVGFAGNSKNQLLKRVNRIMKKQQRPNWLSGLVTVLVLGSAFMLMSQSQKKESDNKLRSSFIITPDTPKEIKDSLYETLGSKFSMSYDIDTGISAYNGAAIPNDTTKLALAIQEIIQDESPIKVNTNDRGEVVSIKRNSESLKGDEFRVYRKAYRQLSQYALTKAGVEELEKLSKAELTEVEKVAVKRNEVLQNQRYLQQLKAQDLLDGLVDELEELDELDEKGGISIVSLKEKSEQLKEIAKRYGALNVEKEAERLKAINTRSLVIQDYARSLEKQAQLLEYVSKIREQAIAEGLPKEESDKLLEQIIALEKEIKANAVSLTPKVSLKGSVSEIYEIKTVADRVASLRKEMKRVESLMEQGDVSKEEALLMMEELKLMENTIGEYRARKYDEFVQKDSRNAYNIFINEQDKTGKSGNDENDLMVHTRVTPTYETFTFKEGESRLHWVGYALDGLFSKKLNKKVFLLNGKVMKDWTFKNFESLDFNKVKAIDFAADKDMKKYFGDVLSKKILRNYDSVISITTN</sequence>
<keyword evidence="5" id="KW-1185">Reference proteome</keyword>
<evidence type="ECO:0000256" key="1">
    <source>
        <dbReference type="SAM" id="Coils"/>
    </source>
</evidence>
<name>A0A1E5T6H2_9BACT</name>
<feature type="transmembrane region" description="Helical" evidence="2">
    <location>
        <begin position="123"/>
        <end position="142"/>
    </location>
</feature>
<dbReference type="InterPro" id="IPR052173">
    <property type="entry name" value="Beta-lactam_resp_regulator"/>
</dbReference>
<keyword evidence="1" id="KW-0175">Coiled coil</keyword>
<organism evidence="4 5">
    <name type="scientific">Roseivirga misakiensis</name>
    <dbReference type="NCBI Taxonomy" id="1563681"/>
    <lineage>
        <taxon>Bacteria</taxon>
        <taxon>Pseudomonadati</taxon>
        <taxon>Bacteroidota</taxon>
        <taxon>Cytophagia</taxon>
        <taxon>Cytophagales</taxon>
        <taxon>Roseivirgaceae</taxon>
        <taxon>Roseivirga</taxon>
    </lineage>
</organism>
<feature type="transmembrane region" description="Helical" evidence="2">
    <location>
        <begin position="226"/>
        <end position="248"/>
    </location>
</feature>
<dbReference type="OrthoDB" id="15218at2"/>
<dbReference type="CDD" id="cd07341">
    <property type="entry name" value="M56_BlaR1_MecR1_like"/>
    <property type="match status" value="1"/>
</dbReference>
<evidence type="ECO:0000313" key="5">
    <source>
        <dbReference type="Proteomes" id="UP000095552"/>
    </source>
</evidence>
<dbReference type="RefSeq" id="WP_069834272.1">
    <property type="nucleotide sequence ID" value="NZ_MDGQ01000003.1"/>
</dbReference>
<dbReference type="InterPro" id="IPR008756">
    <property type="entry name" value="Peptidase_M56"/>
</dbReference>
<evidence type="ECO:0000259" key="3">
    <source>
        <dbReference type="Pfam" id="PF05569"/>
    </source>
</evidence>
<feature type="domain" description="Peptidase M56" evidence="3">
    <location>
        <begin position="19"/>
        <end position="305"/>
    </location>
</feature>
<dbReference type="AlphaFoldDB" id="A0A1E5T6H2"/>
<dbReference type="Gene3D" id="3.30.2010.10">
    <property type="entry name" value="Metalloproteases ('zincins'), catalytic domain"/>
    <property type="match status" value="1"/>
</dbReference>
<keyword evidence="2" id="KW-0472">Membrane</keyword>
<feature type="transmembrane region" description="Helical" evidence="2">
    <location>
        <begin position="47"/>
        <end position="64"/>
    </location>
</feature>
<keyword evidence="2" id="KW-1133">Transmembrane helix</keyword>
<evidence type="ECO:0000313" key="4">
    <source>
        <dbReference type="EMBL" id="OEK06960.1"/>
    </source>
</evidence>
<feature type="transmembrane region" description="Helical" evidence="2">
    <location>
        <begin position="18"/>
        <end position="35"/>
    </location>
</feature>
<feature type="coiled-coil region" evidence="1">
    <location>
        <begin position="492"/>
        <end position="540"/>
    </location>
</feature>
<reference evidence="4 5" key="1">
    <citation type="submission" date="2016-08" db="EMBL/GenBank/DDBJ databases">
        <title>Draft genome of Fabibacter sp. strain SK-8.</title>
        <authorList>
            <person name="Wong S.-K."/>
            <person name="Hamasaki K."/>
            <person name="Yoshizawa S."/>
        </authorList>
    </citation>
    <scope>NUCLEOTIDE SEQUENCE [LARGE SCALE GENOMIC DNA]</scope>
    <source>
        <strain evidence="4 5">SK-8</strain>
    </source>
</reference>
<protein>
    <recommendedName>
        <fullName evidence="3">Peptidase M56 domain-containing protein</fullName>
    </recommendedName>
</protein>
<proteinExistence type="predicted"/>
<dbReference type="STRING" id="1563681.BFP71_04700"/>
<keyword evidence="2" id="KW-0812">Transmembrane</keyword>
<dbReference type="PANTHER" id="PTHR34978">
    <property type="entry name" value="POSSIBLE SENSOR-TRANSDUCER PROTEIN BLAR"/>
    <property type="match status" value="1"/>
</dbReference>
<dbReference type="EMBL" id="MDGQ01000003">
    <property type="protein sequence ID" value="OEK06960.1"/>
    <property type="molecule type" value="Genomic_DNA"/>
</dbReference>
<dbReference type="Pfam" id="PF05569">
    <property type="entry name" value="Peptidase_M56"/>
    <property type="match status" value="1"/>
</dbReference>